<feature type="region of interest" description="Disordered" evidence="1">
    <location>
        <begin position="1"/>
        <end position="73"/>
    </location>
</feature>
<evidence type="ECO:0000313" key="2">
    <source>
        <dbReference type="EMBL" id="KAJ3165478.1"/>
    </source>
</evidence>
<feature type="non-terminal residue" evidence="2">
    <location>
        <position position="1"/>
    </location>
</feature>
<dbReference type="Proteomes" id="UP001212152">
    <property type="component" value="Unassembled WGS sequence"/>
</dbReference>
<dbReference type="EMBL" id="JADGJQ010000217">
    <property type="protein sequence ID" value="KAJ3165478.1"/>
    <property type="molecule type" value="Genomic_DNA"/>
</dbReference>
<reference evidence="2" key="1">
    <citation type="submission" date="2020-05" db="EMBL/GenBank/DDBJ databases">
        <title>Phylogenomic resolution of chytrid fungi.</title>
        <authorList>
            <person name="Stajich J.E."/>
            <person name="Amses K."/>
            <person name="Simmons R."/>
            <person name="Seto K."/>
            <person name="Myers J."/>
            <person name="Bonds A."/>
            <person name="Quandt C.A."/>
            <person name="Barry K."/>
            <person name="Liu P."/>
            <person name="Grigoriev I."/>
            <person name="Longcore J.E."/>
            <person name="James T.Y."/>
        </authorList>
    </citation>
    <scope>NUCLEOTIDE SEQUENCE</scope>
    <source>
        <strain evidence="2">JEL0379</strain>
    </source>
</reference>
<sequence length="146" mass="16048">AGGIKPEEPAAMPMPRRTSSSSLSAKRDKTSASIKSKAAGVAKAVKKGMASVTHHKSSDPLLPKSSTEEPKKQTVEQLIQKCIVDYNSLIDGDHPDAVQAPPAFNPVGWHSDYASIFQQYEELALMIQTITEDYPQHTDRLTFFMY</sequence>
<comment type="caution">
    <text evidence="2">The sequence shown here is derived from an EMBL/GenBank/DDBJ whole genome shotgun (WGS) entry which is preliminary data.</text>
</comment>
<dbReference type="AlphaFoldDB" id="A0AAD5TB83"/>
<evidence type="ECO:0000256" key="1">
    <source>
        <dbReference type="SAM" id="MobiDB-lite"/>
    </source>
</evidence>
<evidence type="ECO:0000313" key="3">
    <source>
        <dbReference type="Proteomes" id="UP001212152"/>
    </source>
</evidence>
<feature type="compositionally biased region" description="Low complexity" evidence="1">
    <location>
        <begin position="31"/>
        <end position="52"/>
    </location>
</feature>
<organism evidence="2 3">
    <name type="scientific">Geranomyces variabilis</name>
    <dbReference type="NCBI Taxonomy" id="109894"/>
    <lineage>
        <taxon>Eukaryota</taxon>
        <taxon>Fungi</taxon>
        <taxon>Fungi incertae sedis</taxon>
        <taxon>Chytridiomycota</taxon>
        <taxon>Chytridiomycota incertae sedis</taxon>
        <taxon>Chytridiomycetes</taxon>
        <taxon>Spizellomycetales</taxon>
        <taxon>Powellomycetaceae</taxon>
        <taxon>Geranomyces</taxon>
    </lineage>
</organism>
<keyword evidence="3" id="KW-1185">Reference proteome</keyword>
<name>A0AAD5TB83_9FUNG</name>
<accession>A0AAD5TB83</accession>
<protein>
    <submittedName>
        <fullName evidence="2">Uncharacterized protein</fullName>
    </submittedName>
</protein>
<gene>
    <name evidence="2" type="ORF">HDU87_003040</name>
</gene>
<proteinExistence type="predicted"/>